<evidence type="ECO:0000256" key="5">
    <source>
        <dbReference type="ARBA" id="ARBA00022692"/>
    </source>
</evidence>
<evidence type="ECO:0000256" key="7">
    <source>
        <dbReference type="ARBA" id="ARBA00023136"/>
    </source>
</evidence>
<keyword evidence="11" id="KW-1185">Reference proteome</keyword>
<feature type="transmembrane region" description="Helical" evidence="8">
    <location>
        <begin position="266"/>
        <end position="287"/>
    </location>
</feature>
<feature type="transmembrane region" description="Helical" evidence="8">
    <location>
        <begin position="87"/>
        <end position="104"/>
    </location>
</feature>
<evidence type="ECO:0000256" key="4">
    <source>
        <dbReference type="ARBA" id="ARBA00022475"/>
    </source>
</evidence>
<evidence type="ECO:0000256" key="6">
    <source>
        <dbReference type="ARBA" id="ARBA00022989"/>
    </source>
</evidence>
<dbReference type="PANTHER" id="PTHR42929:SF3">
    <property type="entry name" value="PUTRESCINE TRANSPORT SYSTEM PERMEASE PROTEIN POTH"/>
    <property type="match status" value="1"/>
</dbReference>
<feature type="transmembrane region" description="Helical" evidence="8">
    <location>
        <begin position="20"/>
        <end position="41"/>
    </location>
</feature>
<dbReference type="Gene3D" id="1.10.3720.10">
    <property type="entry name" value="MetI-like"/>
    <property type="match status" value="1"/>
</dbReference>
<comment type="subcellular location">
    <subcellularLocation>
        <location evidence="1 8">Cell membrane</location>
        <topology evidence="1 8">Multi-pass membrane protein</topology>
    </subcellularLocation>
</comment>
<dbReference type="PANTHER" id="PTHR42929">
    <property type="entry name" value="INNER MEMBRANE ABC TRANSPORTER PERMEASE PROTEIN YDCU-RELATED-RELATED"/>
    <property type="match status" value="1"/>
</dbReference>
<evidence type="ECO:0000256" key="2">
    <source>
        <dbReference type="ARBA" id="ARBA00007069"/>
    </source>
</evidence>
<sequence>MASVGSSRWRQRMLIAPPFLWLVVMSLLPFILVLAIALSSVRVGMPPYKPLFTWNGALLNISLNFENFQFVLSNSIYARAYLNSVKIALISTALTLLLAYPLAYGISRCRDNWRSLLVFLVIVPFWSSLLIRVYSWMVILSNDGLLNSLLLKIGLIDQPLHIMNTQTAIYIGIVYTYLPFMVLPIYSNLAAADRTLIEAARDLGCSSFQAFWRVTFPLSLPGVAAGCALVFIPVIGEFVVPDLLGGADTQMIGRTIWMEFFNNRDWPVASAVTVLLLALLVIPIVLLQSRLSKARV</sequence>
<evidence type="ECO:0000256" key="1">
    <source>
        <dbReference type="ARBA" id="ARBA00004651"/>
    </source>
</evidence>
<comment type="caution">
    <text evidence="10">The sequence shown here is derived from an EMBL/GenBank/DDBJ whole genome shotgun (WGS) entry which is preliminary data.</text>
</comment>
<evidence type="ECO:0000259" key="9">
    <source>
        <dbReference type="PROSITE" id="PS50928"/>
    </source>
</evidence>
<dbReference type="Proteomes" id="UP001597322">
    <property type="component" value="Unassembled WGS sequence"/>
</dbReference>
<keyword evidence="3 8" id="KW-0813">Transport</keyword>
<dbReference type="PROSITE" id="PS50928">
    <property type="entry name" value="ABC_TM1"/>
    <property type="match status" value="1"/>
</dbReference>
<keyword evidence="5 8" id="KW-0812">Transmembrane</keyword>
<feature type="transmembrane region" description="Helical" evidence="8">
    <location>
        <begin position="168"/>
        <end position="189"/>
    </location>
</feature>
<keyword evidence="7 8" id="KW-0472">Membrane</keyword>
<dbReference type="InterPro" id="IPR000515">
    <property type="entry name" value="MetI-like"/>
</dbReference>
<evidence type="ECO:0000256" key="8">
    <source>
        <dbReference type="RuleBase" id="RU363032"/>
    </source>
</evidence>
<dbReference type="InterPro" id="IPR035906">
    <property type="entry name" value="MetI-like_sf"/>
</dbReference>
<gene>
    <name evidence="10" type="ORF">ACFSE1_05920</name>
</gene>
<evidence type="ECO:0000256" key="3">
    <source>
        <dbReference type="ARBA" id="ARBA00022448"/>
    </source>
</evidence>
<accession>A0ABW4M0N4</accession>
<evidence type="ECO:0000313" key="11">
    <source>
        <dbReference type="Proteomes" id="UP001597322"/>
    </source>
</evidence>
<evidence type="ECO:0000313" key="10">
    <source>
        <dbReference type="EMBL" id="MFD1744997.1"/>
    </source>
</evidence>
<comment type="similarity">
    <text evidence="2">Belongs to the binding-protein-dependent transport system permease family. CysTW subfamily.</text>
</comment>
<dbReference type="SUPFAM" id="SSF161098">
    <property type="entry name" value="MetI-like"/>
    <property type="match status" value="1"/>
</dbReference>
<feature type="transmembrane region" description="Helical" evidence="8">
    <location>
        <begin position="210"/>
        <end position="235"/>
    </location>
</feature>
<dbReference type="CDD" id="cd06261">
    <property type="entry name" value="TM_PBP2"/>
    <property type="match status" value="1"/>
</dbReference>
<dbReference type="RefSeq" id="WP_377397802.1">
    <property type="nucleotide sequence ID" value="NZ_JBHUEQ010000006.1"/>
</dbReference>
<protein>
    <submittedName>
        <fullName evidence="10">ABC transporter permease</fullName>
    </submittedName>
</protein>
<name>A0ABW4M0N4_9HYPH</name>
<reference evidence="11" key="1">
    <citation type="journal article" date="2019" name="Int. J. Syst. Evol. Microbiol.">
        <title>The Global Catalogue of Microorganisms (GCM) 10K type strain sequencing project: providing services to taxonomists for standard genome sequencing and annotation.</title>
        <authorList>
            <consortium name="The Broad Institute Genomics Platform"/>
            <consortium name="The Broad Institute Genome Sequencing Center for Infectious Disease"/>
            <person name="Wu L."/>
            <person name="Ma J."/>
        </authorList>
    </citation>
    <scope>NUCLEOTIDE SEQUENCE [LARGE SCALE GENOMIC DNA]</scope>
    <source>
        <strain evidence="11">CG52</strain>
    </source>
</reference>
<feature type="domain" description="ABC transmembrane type-1" evidence="9">
    <location>
        <begin position="81"/>
        <end position="287"/>
    </location>
</feature>
<organism evidence="10 11">
    <name type="scientific">Rhizobium helianthi</name>
    <dbReference type="NCBI Taxonomy" id="1132695"/>
    <lineage>
        <taxon>Bacteria</taxon>
        <taxon>Pseudomonadati</taxon>
        <taxon>Pseudomonadota</taxon>
        <taxon>Alphaproteobacteria</taxon>
        <taxon>Hyphomicrobiales</taxon>
        <taxon>Rhizobiaceae</taxon>
        <taxon>Rhizobium/Agrobacterium group</taxon>
        <taxon>Rhizobium</taxon>
    </lineage>
</organism>
<keyword evidence="4" id="KW-1003">Cell membrane</keyword>
<proteinExistence type="inferred from homology"/>
<dbReference type="EMBL" id="JBHUEQ010000006">
    <property type="protein sequence ID" value="MFD1744997.1"/>
    <property type="molecule type" value="Genomic_DNA"/>
</dbReference>
<keyword evidence="6 8" id="KW-1133">Transmembrane helix</keyword>
<dbReference type="Pfam" id="PF00528">
    <property type="entry name" value="BPD_transp_1"/>
    <property type="match status" value="1"/>
</dbReference>
<feature type="transmembrane region" description="Helical" evidence="8">
    <location>
        <begin position="116"/>
        <end position="139"/>
    </location>
</feature>